<protein>
    <submittedName>
        <fullName evidence="1">Uncharacterized protein</fullName>
    </submittedName>
</protein>
<proteinExistence type="predicted"/>
<comment type="caution">
    <text evidence="1">The sequence shown here is derived from an EMBL/GenBank/DDBJ whole genome shotgun (WGS) entry which is preliminary data.</text>
</comment>
<dbReference type="AlphaFoldDB" id="A0A9W8EB62"/>
<dbReference type="Proteomes" id="UP001151582">
    <property type="component" value="Unassembled WGS sequence"/>
</dbReference>
<evidence type="ECO:0000313" key="2">
    <source>
        <dbReference type="Proteomes" id="UP001151582"/>
    </source>
</evidence>
<keyword evidence="2" id="KW-1185">Reference proteome</keyword>
<sequence>MVSKFATRSSSVSTTSSDTFVEAKNTTLTKPTATTTTTDSDMEADFQELQTQLQRPGLCDYANQKVLLSDKQRSRMDLAKLVTTVNRMSRGRLVKQQAEYSPEERRNRDMLSLFDRMDRFNVPQLSDRQRFVRKVQPVVKV</sequence>
<evidence type="ECO:0000313" key="1">
    <source>
        <dbReference type="EMBL" id="KAJ1984596.1"/>
    </source>
</evidence>
<organism evidence="1 2">
    <name type="scientific">Dimargaris verticillata</name>
    <dbReference type="NCBI Taxonomy" id="2761393"/>
    <lineage>
        <taxon>Eukaryota</taxon>
        <taxon>Fungi</taxon>
        <taxon>Fungi incertae sedis</taxon>
        <taxon>Zoopagomycota</taxon>
        <taxon>Kickxellomycotina</taxon>
        <taxon>Dimargaritomycetes</taxon>
        <taxon>Dimargaritales</taxon>
        <taxon>Dimargaritaceae</taxon>
        <taxon>Dimargaris</taxon>
    </lineage>
</organism>
<dbReference type="OrthoDB" id="5573507at2759"/>
<name>A0A9W8EB62_9FUNG</name>
<gene>
    <name evidence="1" type="ORF">H4R34_000568</name>
</gene>
<accession>A0A9W8EB62</accession>
<dbReference type="EMBL" id="JANBQB010000015">
    <property type="protein sequence ID" value="KAJ1984596.1"/>
    <property type="molecule type" value="Genomic_DNA"/>
</dbReference>
<reference evidence="1" key="1">
    <citation type="submission" date="2022-07" db="EMBL/GenBank/DDBJ databases">
        <title>Phylogenomic reconstructions and comparative analyses of Kickxellomycotina fungi.</title>
        <authorList>
            <person name="Reynolds N.K."/>
            <person name="Stajich J.E."/>
            <person name="Barry K."/>
            <person name="Grigoriev I.V."/>
            <person name="Crous P."/>
            <person name="Smith M.E."/>
        </authorList>
    </citation>
    <scope>NUCLEOTIDE SEQUENCE</scope>
    <source>
        <strain evidence="1">RSA 567</strain>
    </source>
</reference>